<evidence type="ECO:0000256" key="4">
    <source>
        <dbReference type="SAM" id="Phobius"/>
    </source>
</evidence>
<evidence type="ECO:0000256" key="2">
    <source>
        <dbReference type="ARBA" id="ARBA00022989"/>
    </source>
</evidence>
<feature type="transmembrane region" description="Helical" evidence="4">
    <location>
        <begin position="133"/>
        <end position="156"/>
    </location>
</feature>
<dbReference type="Gene3D" id="1.20.1250.20">
    <property type="entry name" value="MFS general substrate transporter like domains"/>
    <property type="match status" value="1"/>
</dbReference>
<accession>A0ABU5II26</accession>
<evidence type="ECO:0000313" key="7">
    <source>
        <dbReference type="Proteomes" id="UP001293718"/>
    </source>
</evidence>
<dbReference type="PROSITE" id="PS50850">
    <property type="entry name" value="MFS"/>
    <property type="match status" value="1"/>
</dbReference>
<evidence type="ECO:0000256" key="3">
    <source>
        <dbReference type="ARBA" id="ARBA00023136"/>
    </source>
</evidence>
<sequence length="392" mass="39822">MSLAVPLSSRLAAPVVGVVLIAANLRPSLMGVGPVLKDMQADTGLAPSLLGLLITMPVIAFGAISPLAAPLARRFGLERVLLGAMVLLALGIALRSLPGTAALFGGAALLGAAIAVGNVLVPALIRRDFAERIGVMTSVFVTTLAGVAAVGAGLAVPLEALLGWRAALAVWALPALLAAAWWALLGARLSPTPAPPAAVKAPPRPGALWRSALAWQVSLFMGLQSLAFYVLVAWLPTLLRDAGLSAAAAGSYAFLYQVACLTGSLLAPLLAARAKEQRWHALAASLLSLVGFVGLAGTSPSMAWILLAGLGSGSSLALSLAFFSLRAHDASQTASLSGMAQSVGYSLAALGPVGFGLLHDVSGGWLAPLVALWVLVGVQAWAGWMAGRGRRI</sequence>
<feature type="domain" description="Major facilitator superfamily (MFS) profile" evidence="5">
    <location>
        <begin position="1"/>
        <end position="392"/>
    </location>
</feature>
<feature type="transmembrane region" description="Helical" evidence="4">
    <location>
        <begin position="343"/>
        <end position="359"/>
    </location>
</feature>
<feature type="transmembrane region" description="Helical" evidence="4">
    <location>
        <begin position="303"/>
        <end position="323"/>
    </location>
</feature>
<protein>
    <submittedName>
        <fullName evidence="6">MFS transporter</fullName>
    </submittedName>
</protein>
<evidence type="ECO:0000313" key="6">
    <source>
        <dbReference type="EMBL" id="MDZ5458588.1"/>
    </source>
</evidence>
<feature type="transmembrane region" description="Helical" evidence="4">
    <location>
        <begin position="279"/>
        <end position="297"/>
    </location>
</feature>
<comment type="caution">
    <text evidence="6">The sequence shown here is derived from an EMBL/GenBank/DDBJ whole genome shotgun (WGS) entry which is preliminary data.</text>
</comment>
<keyword evidence="7" id="KW-1185">Reference proteome</keyword>
<feature type="transmembrane region" description="Helical" evidence="4">
    <location>
        <begin position="80"/>
        <end position="97"/>
    </location>
</feature>
<feature type="transmembrane region" description="Helical" evidence="4">
    <location>
        <begin position="103"/>
        <end position="121"/>
    </location>
</feature>
<dbReference type="SUPFAM" id="SSF103473">
    <property type="entry name" value="MFS general substrate transporter"/>
    <property type="match status" value="1"/>
</dbReference>
<dbReference type="Proteomes" id="UP001293718">
    <property type="component" value="Unassembled WGS sequence"/>
</dbReference>
<feature type="transmembrane region" description="Helical" evidence="4">
    <location>
        <begin position="254"/>
        <end position="272"/>
    </location>
</feature>
<keyword evidence="2 4" id="KW-1133">Transmembrane helix</keyword>
<gene>
    <name evidence="6" type="ORF">SM757_18575</name>
</gene>
<dbReference type="PANTHER" id="PTHR23523">
    <property type="match status" value="1"/>
</dbReference>
<evidence type="ECO:0000256" key="1">
    <source>
        <dbReference type="ARBA" id="ARBA00022692"/>
    </source>
</evidence>
<feature type="transmembrane region" description="Helical" evidence="4">
    <location>
        <begin position="162"/>
        <end position="184"/>
    </location>
</feature>
<keyword evidence="3 4" id="KW-0472">Membrane</keyword>
<organism evidence="6 7">
    <name type="scientific">Azohydromonas lata</name>
    <dbReference type="NCBI Taxonomy" id="45677"/>
    <lineage>
        <taxon>Bacteria</taxon>
        <taxon>Pseudomonadati</taxon>
        <taxon>Pseudomonadota</taxon>
        <taxon>Betaproteobacteria</taxon>
        <taxon>Burkholderiales</taxon>
        <taxon>Sphaerotilaceae</taxon>
        <taxon>Azohydromonas</taxon>
    </lineage>
</organism>
<keyword evidence="1 4" id="KW-0812">Transmembrane</keyword>
<feature type="transmembrane region" description="Helical" evidence="4">
    <location>
        <begin position="213"/>
        <end position="234"/>
    </location>
</feature>
<evidence type="ECO:0000259" key="5">
    <source>
        <dbReference type="PROSITE" id="PS50850"/>
    </source>
</evidence>
<reference evidence="6 7" key="1">
    <citation type="submission" date="2023-11" db="EMBL/GenBank/DDBJ databases">
        <title>Draft genome of Azohydromonas lata strain H1 (DSM1123), a polyhydroxyalkanoate producer.</title>
        <authorList>
            <person name="Traversa D."/>
            <person name="D'Addabbo P."/>
            <person name="Pazzani C."/>
            <person name="Manzari C."/>
            <person name="Chiara M."/>
            <person name="Scrascia M."/>
        </authorList>
    </citation>
    <scope>NUCLEOTIDE SEQUENCE [LARGE SCALE GENOMIC DNA]</scope>
    <source>
        <strain evidence="6 7">H1</strain>
    </source>
</reference>
<dbReference type="InterPro" id="IPR011701">
    <property type="entry name" value="MFS"/>
</dbReference>
<feature type="transmembrane region" description="Helical" evidence="4">
    <location>
        <begin position="45"/>
        <end position="68"/>
    </location>
</feature>
<name>A0ABU5II26_9BURK</name>
<dbReference type="Pfam" id="PF07690">
    <property type="entry name" value="MFS_1"/>
    <property type="match status" value="1"/>
</dbReference>
<dbReference type="PANTHER" id="PTHR23523:SF2">
    <property type="entry name" value="2-NITROIMIDAZOLE TRANSPORTER"/>
    <property type="match status" value="1"/>
</dbReference>
<proteinExistence type="predicted"/>
<feature type="transmembrane region" description="Helical" evidence="4">
    <location>
        <begin position="7"/>
        <end position="25"/>
    </location>
</feature>
<dbReference type="RefSeq" id="WP_322466629.1">
    <property type="nucleotide sequence ID" value="NZ_JAXOJX010000031.1"/>
</dbReference>
<dbReference type="InterPro" id="IPR020846">
    <property type="entry name" value="MFS_dom"/>
</dbReference>
<dbReference type="EMBL" id="JAXOJX010000031">
    <property type="protein sequence ID" value="MDZ5458588.1"/>
    <property type="molecule type" value="Genomic_DNA"/>
</dbReference>
<dbReference type="InterPro" id="IPR036259">
    <property type="entry name" value="MFS_trans_sf"/>
</dbReference>
<dbReference type="InterPro" id="IPR052524">
    <property type="entry name" value="MFS_Cyanate_Porter"/>
</dbReference>
<feature type="transmembrane region" description="Helical" evidence="4">
    <location>
        <begin position="365"/>
        <end position="386"/>
    </location>
</feature>